<sequence length="263" mass="26468">MRLHRLLAVLAALLAVAHLVGSAYANPLLPAAQALAWFAAAGTALILPGLPPLVRSGLAVAALAVGLLALPTAGQPQFGWVALTPVDGSGSTEPWRWLPSAVAGVALTVAVLALPGRPVDRRRVVGAATLAVLAGLLLATRGSAPFLPPSVLPPEPIDVLPAYLVLVALALVALLRSGAVLVATGLTVAAVAALGVVHRGWPPLPGLADQSGLTFYSAEEYQVRAAVGGAGADLLRFVAAALLLAGCRWAGRTRARGAARPGS</sequence>
<keyword evidence="1" id="KW-0472">Membrane</keyword>
<dbReference type="STRING" id="261654.GA0070611_5714"/>
<feature type="transmembrane region" description="Helical" evidence="1">
    <location>
        <begin position="35"/>
        <end position="54"/>
    </location>
</feature>
<feature type="transmembrane region" description="Helical" evidence="1">
    <location>
        <begin position="61"/>
        <end position="83"/>
    </location>
</feature>
<feature type="signal peptide" evidence="2">
    <location>
        <begin position="1"/>
        <end position="25"/>
    </location>
</feature>
<organism evidence="3 4">
    <name type="scientific">Micromonospora auratinigra</name>
    <dbReference type="NCBI Taxonomy" id="261654"/>
    <lineage>
        <taxon>Bacteria</taxon>
        <taxon>Bacillati</taxon>
        <taxon>Actinomycetota</taxon>
        <taxon>Actinomycetes</taxon>
        <taxon>Micromonosporales</taxon>
        <taxon>Micromonosporaceae</taxon>
        <taxon>Micromonospora</taxon>
    </lineage>
</organism>
<feature type="transmembrane region" description="Helical" evidence="1">
    <location>
        <begin position="159"/>
        <end position="175"/>
    </location>
</feature>
<keyword evidence="4" id="KW-1185">Reference proteome</keyword>
<name>A0A1A9A940_9ACTN</name>
<evidence type="ECO:0000313" key="3">
    <source>
        <dbReference type="EMBL" id="SBT52628.1"/>
    </source>
</evidence>
<dbReference type="RefSeq" id="WP_091671207.1">
    <property type="nucleotide sequence ID" value="NZ_LT594323.1"/>
</dbReference>
<dbReference type="AlphaFoldDB" id="A0A1A9A940"/>
<dbReference type="EMBL" id="LT594323">
    <property type="protein sequence ID" value="SBT52628.1"/>
    <property type="molecule type" value="Genomic_DNA"/>
</dbReference>
<evidence type="ECO:0000256" key="2">
    <source>
        <dbReference type="SAM" id="SignalP"/>
    </source>
</evidence>
<dbReference type="PATRIC" id="fig|261654.4.peg.5787"/>
<feature type="transmembrane region" description="Helical" evidence="1">
    <location>
        <begin position="126"/>
        <end position="147"/>
    </location>
</feature>
<dbReference type="Proteomes" id="UP000199385">
    <property type="component" value="Chromosome I"/>
</dbReference>
<proteinExistence type="predicted"/>
<feature type="transmembrane region" description="Helical" evidence="1">
    <location>
        <begin position="180"/>
        <end position="201"/>
    </location>
</feature>
<feature type="transmembrane region" description="Helical" evidence="1">
    <location>
        <begin position="221"/>
        <end position="246"/>
    </location>
</feature>
<evidence type="ECO:0000313" key="4">
    <source>
        <dbReference type="Proteomes" id="UP000199385"/>
    </source>
</evidence>
<keyword evidence="1" id="KW-0812">Transmembrane</keyword>
<evidence type="ECO:0000256" key="1">
    <source>
        <dbReference type="SAM" id="Phobius"/>
    </source>
</evidence>
<feature type="transmembrane region" description="Helical" evidence="1">
    <location>
        <begin position="95"/>
        <end position="114"/>
    </location>
</feature>
<keyword evidence="1" id="KW-1133">Transmembrane helix</keyword>
<gene>
    <name evidence="3" type="ORF">GA0070611_5714</name>
</gene>
<reference evidence="4" key="1">
    <citation type="submission" date="2016-06" db="EMBL/GenBank/DDBJ databases">
        <authorList>
            <person name="Varghese N."/>
            <person name="Submissions Spin"/>
        </authorList>
    </citation>
    <scope>NUCLEOTIDE SEQUENCE [LARGE SCALE GENOMIC DNA]</scope>
    <source>
        <strain evidence="4">DSM 44815</strain>
    </source>
</reference>
<protein>
    <submittedName>
        <fullName evidence="3">Uncharacterized protein</fullName>
    </submittedName>
</protein>
<accession>A0A1A9A940</accession>
<feature type="chain" id="PRO_5008383313" evidence="2">
    <location>
        <begin position="26"/>
        <end position="263"/>
    </location>
</feature>
<keyword evidence="2" id="KW-0732">Signal</keyword>